<dbReference type="InterPro" id="IPR052935">
    <property type="entry name" value="Mg2+_PAP"/>
</dbReference>
<dbReference type="PANTHER" id="PTHR28208">
    <property type="entry name" value="PHOSPHATIDATE PHOSPHATASE APP1"/>
    <property type="match status" value="1"/>
</dbReference>
<dbReference type="AlphaFoldDB" id="A0A2M9HPG8"/>
<sequence length="447" mass="48924">MVTMRSPREDFEAAGKHLPWHDAAHRAALANAAGAEGVAAGSVVGNDANVGNDLDDMPTVPIPARKAVTTFDNPSKRERIEVKPPLTRLTRRVITNVFGVWSRISTQVVRQWGWYPRVEPYVGYGTGDYSRLICRTVYAPEHAQSGVLSRGIRGMLAVPAPRTHVQASIDGMPLNTMQIGTSEVYDKVDRTLDRSGEYAISDSAGYLDLVAQHRLTPGIHQVSYGVNRRKPVSANLYTIPASAKVGIISDVDDTIMITQAPVLWKAAYNLLFLNPKKKASVPGMSVLFTRIADLFPDAPFFYLSTSPWNVESSIRHFITDHGFPEGPLLLRDLDPRPKTFVPSGPQHKLEFAEQLMADFPDMKFILVGDDGQKDPTTYATIARRYPGRVLAIAIRQLSPKESTGIASVAGVTATQPIPVTDVPVFTGTTGSNLLKTMLPYLKAHLGQ</sequence>
<name>A0A2M9HPG8_9BIFI</name>
<dbReference type="GO" id="GO:0008195">
    <property type="term" value="F:phosphatidate phosphatase activity"/>
    <property type="evidence" value="ECO:0007669"/>
    <property type="project" value="InterPro"/>
</dbReference>
<keyword evidence="2" id="KW-0547">Nucleotide-binding</keyword>
<dbReference type="PANTHER" id="PTHR28208:SF3">
    <property type="entry name" value="PHOSPHATIDATE PHOSPHATASE APP1"/>
    <property type="match status" value="1"/>
</dbReference>
<protein>
    <submittedName>
        <fullName evidence="2">ABC transporter ATP-binding protein</fullName>
    </submittedName>
</protein>
<organism evidence="2 3">
    <name type="scientific">Bifidobacterium scaligerum</name>
    <dbReference type="NCBI Taxonomy" id="2052656"/>
    <lineage>
        <taxon>Bacteria</taxon>
        <taxon>Bacillati</taxon>
        <taxon>Actinomycetota</taxon>
        <taxon>Actinomycetes</taxon>
        <taxon>Bifidobacteriales</taxon>
        <taxon>Bifidobacteriaceae</taxon>
        <taxon>Bifidobacterium</taxon>
    </lineage>
</organism>
<dbReference type="GO" id="GO:0005524">
    <property type="term" value="F:ATP binding"/>
    <property type="evidence" value="ECO:0007669"/>
    <property type="project" value="UniProtKB-KW"/>
</dbReference>
<reference evidence="2 3" key="1">
    <citation type="submission" date="2017-11" db="EMBL/GenBank/DDBJ databases">
        <title>Draft genome sequences of strains TRE 1, TRE D, TRE H and TRI 7, isolated from tamarins, belonging to four potential novel Bifidobacterium species.</title>
        <authorList>
            <person name="Mattarelli P."/>
            <person name="Modesto M."/>
            <person name="Bonetti A."/>
            <person name="Puglisi E."/>
            <person name="Morelli L."/>
        </authorList>
    </citation>
    <scope>NUCLEOTIDE SEQUENCE [LARGE SCALE GENOMIC DNA]</scope>
    <source>
        <strain evidence="3">TRED</strain>
    </source>
</reference>
<evidence type="ECO:0000259" key="1">
    <source>
        <dbReference type="Pfam" id="PF09949"/>
    </source>
</evidence>
<comment type="caution">
    <text evidence="2">The sequence shown here is derived from an EMBL/GenBank/DDBJ whole genome shotgun (WGS) entry which is preliminary data.</text>
</comment>
<evidence type="ECO:0000313" key="2">
    <source>
        <dbReference type="EMBL" id="PJM78671.1"/>
    </source>
</evidence>
<dbReference type="OrthoDB" id="9789875at2"/>
<dbReference type="EMBL" id="PGLQ01000005">
    <property type="protein sequence ID" value="PJM78671.1"/>
    <property type="molecule type" value="Genomic_DNA"/>
</dbReference>
<evidence type="ECO:0000313" key="3">
    <source>
        <dbReference type="Proteomes" id="UP000228755"/>
    </source>
</evidence>
<dbReference type="Proteomes" id="UP000228755">
    <property type="component" value="Unassembled WGS sequence"/>
</dbReference>
<gene>
    <name evidence="2" type="ORF">CUU80_07985</name>
</gene>
<keyword evidence="2" id="KW-0067">ATP-binding</keyword>
<accession>A0A2M9HPG8</accession>
<feature type="domain" description="Phosphatidate phosphatase APP1 catalytic" evidence="1">
    <location>
        <begin position="245"/>
        <end position="396"/>
    </location>
</feature>
<keyword evidence="3" id="KW-1185">Reference proteome</keyword>
<proteinExistence type="predicted"/>
<dbReference type="InterPro" id="IPR019236">
    <property type="entry name" value="APP1_cat"/>
</dbReference>
<dbReference type="Pfam" id="PF09949">
    <property type="entry name" value="APP1_cat"/>
    <property type="match status" value="1"/>
</dbReference>